<reference evidence="1" key="2">
    <citation type="submission" date="2021-04" db="EMBL/GenBank/DDBJ databases">
        <authorList>
            <person name="Gilroy R."/>
        </authorList>
    </citation>
    <scope>NUCLEOTIDE SEQUENCE</scope>
    <source>
        <strain evidence="1">CHK195-9823</strain>
    </source>
</reference>
<reference evidence="1" key="1">
    <citation type="journal article" date="2021" name="PeerJ">
        <title>Extensive microbial diversity within the chicken gut microbiome revealed by metagenomics and culture.</title>
        <authorList>
            <person name="Gilroy R."/>
            <person name="Ravi A."/>
            <person name="Getino M."/>
            <person name="Pursley I."/>
            <person name="Horton D.L."/>
            <person name="Alikhan N.F."/>
            <person name="Baker D."/>
            <person name="Gharbi K."/>
            <person name="Hall N."/>
            <person name="Watson M."/>
            <person name="Adriaenssens E.M."/>
            <person name="Foster-Nyarko E."/>
            <person name="Jarju S."/>
            <person name="Secka A."/>
            <person name="Antonio M."/>
            <person name="Oren A."/>
            <person name="Chaudhuri R.R."/>
            <person name="La Ragione R."/>
            <person name="Hildebrand F."/>
            <person name="Pallen M.J."/>
        </authorList>
    </citation>
    <scope>NUCLEOTIDE SEQUENCE</scope>
    <source>
        <strain evidence="1">CHK195-9823</strain>
    </source>
</reference>
<protein>
    <submittedName>
        <fullName evidence="1">Uncharacterized protein</fullName>
    </submittedName>
</protein>
<evidence type="ECO:0000313" key="1">
    <source>
        <dbReference type="EMBL" id="HIV38415.1"/>
    </source>
</evidence>
<comment type="caution">
    <text evidence="1">The sequence shown here is derived from an EMBL/GenBank/DDBJ whole genome shotgun (WGS) entry which is preliminary data.</text>
</comment>
<accession>A0A9D1TF00</accession>
<dbReference type="Proteomes" id="UP000886814">
    <property type="component" value="Unassembled WGS sequence"/>
</dbReference>
<gene>
    <name evidence="1" type="ORF">H9747_05365</name>
</gene>
<name>A0A9D1TF00_9FIRM</name>
<dbReference type="AlphaFoldDB" id="A0A9D1TF00"/>
<evidence type="ECO:0000313" key="2">
    <source>
        <dbReference type="Proteomes" id="UP000886814"/>
    </source>
</evidence>
<proteinExistence type="predicted"/>
<sequence length="81" mass="9781">MAEAMNMNEEFLTMHENNMSIRKYLRSDRMQKKELKKKKKEKKAYRLICVFPEDSSGEEKLKNEVSSILRMELRNQIAQRK</sequence>
<organism evidence="1 2">
    <name type="scientific">Candidatus Blautia stercorigallinarum</name>
    <dbReference type="NCBI Taxonomy" id="2838501"/>
    <lineage>
        <taxon>Bacteria</taxon>
        <taxon>Bacillati</taxon>
        <taxon>Bacillota</taxon>
        <taxon>Clostridia</taxon>
        <taxon>Lachnospirales</taxon>
        <taxon>Lachnospiraceae</taxon>
        <taxon>Blautia</taxon>
    </lineage>
</organism>
<dbReference type="EMBL" id="DXIQ01000031">
    <property type="protein sequence ID" value="HIV38415.1"/>
    <property type="molecule type" value="Genomic_DNA"/>
</dbReference>